<feature type="binding site" evidence="24">
    <location>
        <position position="152"/>
    </location>
    <ligand>
        <name>ATP</name>
        <dbReference type="ChEBI" id="CHEBI:30616"/>
    </ligand>
</feature>
<dbReference type="InterPro" id="IPR016185">
    <property type="entry name" value="PreATP-grasp_dom_sf"/>
</dbReference>
<dbReference type="EMBL" id="FNOJ01000016">
    <property type="protein sequence ID" value="SDW83676.1"/>
    <property type="molecule type" value="Genomic_DNA"/>
</dbReference>
<dbReference type="SUPFAM" id="SSF56059">
    <property type="entry name" value="Glutathione synthetase ATP-binding domain-like"/>
    <property type="match status" value="1"/>
</dbReference>
<evidence type="ECO:0000313" key="29">
    <source>
        <dbReference type="Proteomes" id="UP000182589"/>
    </source>
</evidence>
<evidence type="ECO:0000256" key="9">
    <source>
        <dbReference type="ARBA" id="ARBA00022723"/>
    </source>
</evidence>
<dbReference type="NCBIfam" id="NF002528">
    <property type="entry name" value="PRK01966.1-4"/>
    <property type="match status" value="1"/>
</dbReference>
<dbReference type="Pfam" id="PF01820">
    <property type="entry name" value="Dala_Dala_lig_N"/>
    <property type="match status" value="1"/>
</dbReference>
<dbReference type="GO" id="GO:0008716">
    <property type="term" value="F:D-alanine-D-alanine ligase activity"/>
    <property type="evidence" value="ECO:0007669"/>
    <property type="project" value="UniProtKB-UniRule"/>
</dbReference>
<feature type="binding site" evidence="24">
    <location>
        <begin position="197"/>
        <end position="199"/>
    </location>
    <ligand>
        <name>ATP</name>
        <dbReference type="ChEBI" id="CHEBI:30616"/>
    </ligand>
</feature>
<dbReference type="GO" id="GO:0009252">
    <property type="term" value="P:peptidoglycan biosynthetic process"/>
    <property type="evidence" value="ECO:0007669"/>
    <property type="project" value="UniProtKB-UniRule"/>
</dbReference>
<dbReference type="PIRSF" id="PIRSF039102">
    <property type="entry name" value="Ddl/VanB"/>
    <property type="match status" value="1"/>
</dbReference>
<keyword evidence="10 24" id="KW-0547">Nucleotide-binding</keyword>
<evidence type="ECO:0000256" key="13">
    <source>
        <dbReference type="ARBA" id="ARBA00022960"/>
    </source>
</evidence>
<evidence type="ECO:0000256" key="21">
    <source>
        <dbReference type="ARBA" id="ARBA00077154"/>
    </source>
</evidence>
<dbReference type="PANTHER" id="PTHR23132:SF25">
    <property type="entry name" value="D-ALANINE--D-ALANINE LIGASE A"/>
    <property type="match status" value="1"/>
</dbReference>
<dbReference type="InterPro" id="IPR011761">
    <property type="entry name" value="ATP-grasp"/>
</dbReference>
<comment type="pathway">
    <text evidence="18">Glycan biosynthesis.</text>
</comment>
<evidence type="ECO:0000256" key="15">
    <source>
        <dbReference type="ARBA" id="ARBA00023211"/>
    </source>
</evidence>
<dbReference type="InterPro" id="IPR011127">
    <property type="entry name" value="Dala_Dala_lig_N"/>
</dbReference>
<evidence type="ECO:0000256" key="8">
    <source>
        <dbReference type="ARBA" id="ARBA00022598"/>
    </source>
</evidence>
<dbReference type="STRING" id="89784.SAMN04489725_11675"/>
<feature type="active site" evidence="23">
    <location>
        <position position="205"/>
    </location>
</feature>
<dbReference type="NCBIfam" id="TIGR01205">
    <property type="entry name" value="D_ala_D_alaTIGR"/>
    <property type="match status" value="1"/>
</dbReference>
<evidence type="ECO:0000256" key="5">
    <source>
        <dbReference type="ARBA" id="ARBA00010871"/>
    </source>
</evidence>
<keyword evidence="29" id="KW-1185">Reference proteome</keyword>
<dbReference type="InterPro" id="IPR005905">
    <property type="entry name" value="D_ala_D_ala"/>
</dbReference>
<keyword evidence="15 25" id="KW-0464">Manganese</keyword>
<feature type="binding site" evidence="24">
    <location>
        <begin position="235"/>
        <end position="242"/>
    </location>
    <ligand>
        <name>ATP</name>
        <dbReference type="ChEBI" id="CHEBI:30616"/>
    </ligand>
</feature>
<keyword evidence="11 26" id="KW-0067">ATP-binding</keyword>
<evidence type="ECO:0000256" key="22">
    <source>
        <dbReference type="HAMAP-Rule" id="MF_00047"/>
    </source>
</evidence>
<dbReference type="FunFam" id="3.30.470.20:FF:000008">
    <property type="entry name" value="D-alanine--D-alanine ligase"/>
    <property type="match status" value="1"/>
</dbReference>
<keyword evidence="8 22" id="KW-0436">Ligase</keyword>
<dbReference type="Proteomes" id="UP000182589">
    <property type="component" value="Unassembled WGS sequence"/>
</dbReference>
<sequence length="385" mass="42010">MSGKRMKVGVIFGGKSGEHEVSLQSAKSVMDALDPLQYTIIPIGITRDGRWQVGKGAMKALETAQVAAVESKGTTTQLPKNYINSTIGGLTPASATRSVDLLPPALVNEIDVAIPVLHGTYGEDGSIQGLLELVGVPYVGAGILASAVGLDKIAMKQMFAAVGIPQVQYVACTRNQWRTNPEELLDMVEGNLAYPCFVKPANLGSSVGISKAKTREELAKAIALAAQYDRKIIVEQGLDVREVEVAVLGNDVPMVSVAGEIIPSNEFYDYEAKYVGGNSKLIIPADLTDEQREQVERYAVEAFQAIDCSGLARVDFFIERASGRVLVNEINTMPGFTRYSMYPKLWEATGMSYSKLLDHLIQLALERHVEREQTIHTYEKRDETR</sequence>
<dbReference type="NCBIfam" id="NF002526">
    <property type="entry name" value="PRK01966.1-2"/>
    <property type="match status" value="1"/>
</dbReference>
<dbReference type="AlphaFoldDB" id="A0A1H2WT72"/>
<evidence type="ECO:0000256" key="23">
    <source>
        <dbReference type="PIRSR" id="PIRSR039102-1"/>
    </source>
</evidence>
<comment type="cofactor">
    <cofactor evidence="1">
        <name>Mn(2+)</name>
        <dbReference type="ChEBI" id="CHEBI:29035"/>
    </cofactor>
</comment>
<dbReference type="HAMAP" id="MF_00047">
    <property type="entry name" value="Dala_Dala_lig"/>
    <property type="match status" value="1"/>
</dbReference>
<keyword evidence="7 22" id="KW-0963">Cytoplasm</keyword>
<dbReference type="UniPathway" id="UPA00219"/>
<comment type="cofactor">
    <cofactor evidence="25">
        <name>Mg(2+)</name>
        <dbReference type="ChEBI" id="CHEBI:18420"/>
    </cofactor>
    <cofactor evidence="25">
        <name>Mn(2+)</name>
        <dbReference type="ChEBI" id="CHEBI:29035"/>
    </cofactor>
    <text evidence="25">Binds 2 magnesium or manganese ions per subunit.</text>
</comment>
<dbReference type="PROSITE" id="PS00844">
    <property type="entry name" value="DALA_DALA_LIGASE_2"/>
    <property type="match status" value="1"/>
</dbReference>
<evidence type="ECO:0000256" key="17">
    <source>
        <dbReference type="ARBA" id="ARBA00047614"/>
    </source>
</evidence>
<dbReference type="GO" id="GO:0071555">
    <property type="term" value="P:cell wall organization"/>
    <property type="evidence" value="ECO:0007669"/>
    <property type="project" value="UniProtKB-KW"/>
</dbReference>
<feature type="binding site" evidence="24">
    <location>
        <begin position="205"/>
        <end position="206"/>
    </location>
    <ligand>
        <name>ATP</name>
        <dbReference type="ChEBI" id="CHEBI:30616"/>
    </ligand>
</feature>
<evidence type="ECO:0000256" key="19">
    <source>
        <dbReference type="ARBA" id="ARBA00068427"/>
    </source>
</evidence>
<evidence type="ECO:0000256" key="16">
    <source>
        <dbReference type="ARBA" id="ARBA00023316"/>
    </source>
</evidence>
<evidence type="ECO:0000256" key="24">
    <source>
        <dbReference type="PIRSR" id="PIRSR039102-2"/>
    </source>
</evidence>
<dbReference type="GO" id="GO:0005524">
    <property type="term" value="F:ATP binding"/>
    <property type="evidence" value="ECO:0007669"/>
    <property type="project" value="UniProtKB-UniRule"/>
</dbReference>
<evidence type="ECO:0000256" key="11">
    <source>
        <dbReference type="ARBA" id="ARBA00022840"/>
    </source>
</evidence>
<comment type="similarity">
    <text evidence="5 22">Belongs to the D-alanine--D-alanine ligase family.</text>
</comment>
<dbReference type="EC" id="6.3.2.4" evidence="6 22"/>
<evidence type="ECO:0000256" key="6">
    <source>
        <dbReference type="ARBA" id="ARBA00012216"/>
    </source>
</evidence>
<dbReference type="GO" id="GO:0005829">
    <property type="term" value="C:cytosol"/>
    <property type="evidence" value="ECO:0007669"/>
    <property type="project" value="TreeGrafter"/>
</dbReference>
<proteinExistence type="inferred from homology"/>
<evidence type="ECO:0000256" key="18">
    <source>
        <dbReference type="ARBA" id="ARBA00060592"/>
    </source>
</evidence>
<dbReference type="Pfam" id="PF07478">
    <property type="entry name" value="Dala_Dala_lig_C"/>
    <property type="match status" value="1"/>
</dbReference>
<evidence type="ECO:0000256" key="14">
    <source>
        <dbReference type="ARBA" id="ARBA00022984"/>
    </source>
</evidence>
<gene>
    <name evidence="22" type="primary">ddl</name>
    <name evidence="28" type="ORF">SAMN04489725_11675</name>
</gene>
<evidence type="ECO:0000256" key="4">
    <source>
        <dbReference type="ARBA" id="ARBA00004752"/>
    </source>
</evidence>
<feature type="binding site" evidence="25">
    <location>
        <position position="329"/>
    </location>
    <ligand>
        <name>Mg(2+)</name>
        <dbReference type="ChEBI" id="CHEBI:18420"/>
        <label>1</label>
    </ligand>
</feature>
<dbReference type="PROSITE" id="PS00843">
    <property type="entry name" value="DALA_DALA_LIGASE_1"/>
    <property type="match status" value="1"/>
</dbReference>
<feature type="binding site" evidence="25">
    <location>
        <position position="331"/>
    </location>
    <ligand>
        <name>Mg(2+)</name>
        <dbReference type="ChEBI" id="CHEBI:18420"/>
        <label>2</label>
    </ligand>
</feature>
<reference evidence="29" key="1">
    <citation type="submission" date="2016-10" db="EMBL/GenBank/DDBJ databases">
        <authorList>
            <person name="Varghese N."/>
        </authorList>
    </citation>
    <scope>NUCLEOTIDE SEQUENCE [LARGE SCALE GENOMIC DNA]</scope>
    <source>
        <strain evidence="29">DSM 12489</strain>
    </source>
</reference>
<dbReference type="PANTHER" id="PTHR23132">
    <property type="entry name" value="D-ALANINE--D-ALANINE LIGASE"/>
    <property type="match status" value="1"/>
</dbReference>
<feature type="domain" description="ATP-grasp" evidence="27">
    <location>
        <begin position="156"/>
        <end position="362"/>
    </location>
</feature>
<keyword evidence="16 22" id="KW-0961">Cell wall biogenesis/degradation</keyword>
<evidence type="ECO:0000256" key="2">
    <source>
        <dbReference type="ARBA" id="ARBA00003921"/>
    </source>
</evidence>
<dbReference type="SUPFAM" id="SSF52440">
    <property type="entry name" value="PreATP-grasp domain"/>
    <property type="match status" value="1"/>
</dbReference>
<dbReference type="NCBIfam" id="NF002378">
    <property type="entry name" value="PRK01372.1"/>
    <property type="match status" value="1"/>
</dbReference>
<comment type="subcellular location">
    <subcellularLocation>
        <location evidence="3 22">Cytoplasm</location>
    </subcellularLocation>
</comment>
<evidence type="ECO:0000256" key="20">
    <source>
        <dbReference type="ARBA" id="ARBA00076288"/>
    </source>
</evidence>
<comment type="function">
    <text evidence="2 22">Cell wall formation.</text>
</comment>
<feature type="active site" evidence="23">
    <location>
        <position position="340"/>
    </location>
</feature>
<dbReference type="PROSITE" id="PS50975">
    <property type="entry name" value="ATP_GRASP"/>
    <property type="match status" value="1"/>
</dbReference>
<dbReference type="Gene3D" id="3.30.1490.20">
    <property type="entry name" value="ATP-grasp fold, A domain"/>
    <property type="match status" value="1"/>
</dbReference>
<evidence type="ECO:0000256" key="25">
    <source>
        <dbReference type="PIRSR" id="PIRSR039102-3"/>
    </source>
</evidence>
<organism evidence="28 29">
    <name type="scientific">Alicyclobacillus hesperidum</name>
    <dbReference type="NCBI Taxonomy" id="89784"/>
    <lineage>
        <taxon>Bacteria</taxon>
        <taxon>Bacillati</taxon>
        <taxon>Bacillota</taxon>
        <taxon>Bacilli</taxon>
        <taxon>Bacillales</taxon>
        <taxon>Alicyclobacillaceae</taxon>
        <taxon>Alicyclobacillus</taxon>
    </lineage>
</organism>
<keyword evidence="14 22" id="KW-0573">Peptidoglycan synthesis</keyword>
<feature type="binding site" evidence="25">
    <location>
        <position position="329"/>
    </location>
    <ligand>
        <name>Mg(2+)</name>
        <dbReference type="ChEBI" id="CHEBI:18420"/>
        <label>2</label>
    </ligand>
</feature>
<feature type="binding site" evidence="25">
    <location>
        <position position="315"/>
    </location>
    <ligand>
        <name>Mg(2+)</name>
        <dbReference type="ChEBI" id="CHEBI:18420"/>
        <label>1</label>
    </ligand>
</feature>
<dbReference type="GO" id="GO:0008360">
    <property type="term" value="P:regulation of cell shape"/>
    <property type="evidence" value="ECO:0007669"/>
    <property type="project" value="UniProtKB-KW"/>
</dbReference>
<evidence type="ECO:0000259" key="27">
    <source>
        <dbReference type="PROSITE" id="PS50975"/>
    </source>
</evidence>
<evidence type="ECO:0000256" key="10">
    <source>
        <dbReference type="ARBA" id="ARBA00022741"/>
    </source>
</evidence>
<protein>
    <recommendedName>
        <fullName evidence="19 22">D-alanine--D-alanine ligase</fullName>
        <ecNumber evidence="6 22">6.3.2.4</ecNumber>
    </recommendedName>
    <alternativeName>
        <fullName evidence="21 22">D-Ala-D-Ala ligase</fullName>
    </alternativeName>
    <alternativeName>
        <fullName evidence="20 22">D-alanylalanine synthetase</fullName>
    </alternativeName>
</protein>
<keyword evidence="12 25" id="KW-0460">Magnesium</keyword>
<comment type="catalytic activity">
    <reaction evidence="17 22">
        <text>2 D-alanine + ATP = D-alanyl-D-alanine + ADP + phosphate + H(+)</text>
        <dbReference type="Rhea" id="RHEA:11224"/>
        <dbReference type="ChEBI" id="CHEBI:15378"/>
        <dbReference type="ChEBI" id="CHEBI:30616"/>
        <dbReference type="ChEBI" id="CHEBI:43474"/>
        <dbReference type="ChEBI" id="CHEBI:57416"/>
        <dbReference type="ChEBI" id="CHEBI:57822"/>
        <dbReference type="ChEBI" id="CHEBI:456216"/>
        <dbReference type="EC" id="6.3.2.4"/>
    </reaction>
</comment>
<evidence type="ECO:0000256" key="3">
    <source>
        <dbReference type="ARBA" id="ARBA00004496"/>
    </source>
</evidence>
<dbReference type="InterPro" id="IPR011095">
    <property type="entry name" value="Dala_Dala_lig_C"/>
</dbReference>
<evidence type="ECO:0000313" key="28">
    <source>
        <dbReference type="EMBL" id="SDW83676.1"/>
    </source>
</evidence>
<dbReference type="GO" id="GO:0046872">
    <property type="term" value="F:metal ion binding"/>
    <property type="evidence" value="ECO:0007669"/>
    <property type="project" value="UniProtKB-KW"/>
</dbReference>
<name>A0A1H2WT72_9BACL</name>
<dbReference type="InterPro" id="IPR013815">
    <property type="entry name" value="ATP_grasp_subdomain_1"/>
</dbReference>
<evidence type="ECO:0000256" key="7">
    <source>
        <dbReference type="ARBA" id="ARBA00022490"/>
    </source>
</evidence>
<dbReference type="Gene3D" id="3.40.50.20">
    <property type="match status" value="1"/>
</dbReference>
<feature type="active site" evidence="23">
    <location>
        <position position="18"/>
    </location>
</feature>
<accession>A0A1H2WT72</accession>
<keyword evidence="13 22" id="KW-0133">Cell shape</keyword>
<dbReference type="InterPro" id="IPR000291">
    <property type="entry name" value="D-Ala_lig_Van_CS"/>
</dbReference>
<feature type="binding site" evidence="24">
    <location>
        <begin position="328"/>
        <end position="329"/>
    </location>
    <ligand>
        <name>ATP</name>
        <dbReference type="ChEBI" id="CHEBI:30616"/>
    </ligand>
</feature>
<evidence type="ECO:0000256" key="26">
    <source>
        <dbReference type="PROSITE-ProRule" id="PRU00409"/>
    </source>
</evidence>
<keyword evidence="9 25" id="KW-0479">Metal-binding</keyword>
<comment type="pathway">
    <text evidence="4 22">Cell wall biogenesis; peptidoglycan biosynthesis.</text>
</comment>
<evidence type="ECO:0000256" key="1">
    <source>
        <dbReference type="ARBA" id="ARBA00001936"/>
    </source>
</evidence>
<evidence type="ECO:0000256" key="12">
    <source>
        <dbReference type="ARBA" id="ARBA00022842"/>
    </source>
</evidence>
<dbReference type="Gene3D" id="3.30.470.20">
    <property type="entry name" value="ATP-grasp fold, B domain"/>
    <property type="match status" value="1"/>
</dbReference>
<dbReference type="FunFam" id="3.30.1490.20:FF:000007">
    <property type="entry name" value="D-alanine--D-alanine ligase"/>
    <property type="match status" value="1"/>
</dbReference>